<feature type="region of interest" description="Disordered" evidence="1">
    <location>
        <begin position="77"/>
        <end position="155"/>
    </location>
</feature>
<proteinExistence type="predicted"/>
<keyword evidence="2" id="KW-1185">Reference proteome</keyword>
<organism evidence="2 3">
    <name type="scientific">Plectus sambesii</name>
    <dbReference type="NCBI Taxonomy" id="2011161"/>
    <lineage>
        <taxon>Eukaryota</taxon>
        <taxon>Metazoa</taxon>
        <taxon>Ecdysozoa</taxon>
        <taxon>Nematoda</taxon>
        <taxon>Chromadorea</taxon>
        <taxon>Plectida</taxon>
        <taxon>Plectina</taxon>
        <taxon>Plectoidea</taxon>
        <taxon>Plectidae</taxon>
        <taxon>Plectus</taxon>
    </lineage>
</organism>
<dbReference type="Proteomes" id="UP000887566">
    <property type="component" value="Unplaced"/>
</dbReference>
<reference evidence="3" key="1">
    <citation type="submission" date="2022-11" db="UniProtKB">
        <authorList>
            <consortium name="WormBaseParasite"/>
        </authorList>
    </citation>
    <scope>IDENTIFICATION</scope>
</reference>
<evidence type="ECO:0000313" key="2">
    <source>
        <dbReference type="Proteomes" id="UP000887566"/>
    </source>
</evidence>
<dbReference type="AlphaFoldDB" id="A0A914URD7"/>
<dbReference type="WBParaSite" id="PSAMB.scaffold11size140128.g76.t1">
    <property type="protein sequence ID" value="PSAMB.scaffold11size140128.g76.t1"/>
    <property type="gene ID" value="PSAMB.scaffold11size140128.g76"/>
</dbReference>
<evidence type="ECO:0000256" key="1">
    <source>
        <dbReference type="SAM" id="MobiDB-lite"/>
    </source>
</evidence>
<accession>A0A914URD7</accession>
<evidence type="ECO:0000313" key="3">
    <source>
        <dbReference type="WBParaSite" id="PSAMB.scaffold11size140128.g76.t1"/>
    </source>
</evidence>
<name>A0A914URD7_9BILA</name>
<sequence length="194" mass="20558">MMAVAVGIVDNANRHGSDRGVVVRVVGESARKVDRRGAGELNLAPSPTWHLQRCVVELCRSTICGRRRRAAGRRVYYSPGVSVPGGVAPSRDAATIQRSPSGRESTKTGASIDPPASSAAWQMTSPSGRDRRETDGNNVPRNALPPGQRPTRPYPLLSLCSLRSVTDRPLNVGRSGGSLSGCMAFIGGELTEPT</sequence>
<protein>
    <submittedName>
        <fullName evidence="3">Uncharacterized protein</fullName>
    </submittedName>
</protein>
<feature type="compositionally biased region" description="Polar residues" evidence="1">
    <location>
        <begin position="96"/>
        <end position="109"/>
    </location>
</feature>